<sequence length="459" mass="47220">MSIIDDIKGSAMSRFQILTIAVCLGVLIVDGFDVIAMSMSAHYVAQEWGISPSTLGYGLSASTAGMALGSLFLAPIGDRIGRRIIALSSLAVVAAGMLYSGLAGNFEHLMASRLITGIGIGGVMATVGVIISEYSSQRRIGLTMALFAASNGAGGVLGGLVAGDLIPTHGWRAVFLVGAAATAAISVVALFVVPESLDYLMTRRDPKSVQRLQHLASRMGRSVSDLDRIGVPVASPAGETSKSRYAELFTRGTIANTALLTIGYGALMATFYFIINWTPKLIAESTGDGQAGIHVGVLLPFGGIVGSIAFGLLTGVVKVRPLAAAALSLATIATVLMAYSLTTGAAPIVIALALGVLLNAGISGYYGIIPQAFPTRIRTTGFGFVLGVARILGIISPIAAGYLLGRFSPTAVFAGMGVIMGISAVVFIIHGRGTPQDRAHPTPLPQHRAHVATDELAGS</sequence>
<dbReference type="GO" id="GO:0005886">
    <property type="term" value="C:plasma membrane"/>
    <property type="evidence" value="ECO:0007669"/>
    <property type="project" value="UniProtKB-SubCell"/>
</dbReference>
<dbReference type="EMBL" id="FNTL01000004">
    <property type="protein sequence ID" value="SED80858.1"/>
    <property type="molecule type" value="Genomic_DNA"/>
</dbReference>
<comment type="subcellular location">
    <subcellularLocation>
        <location evidence="1">Cell membrane</location>
        <topology evidence="1">Multi-pass membrane protein</topology>
    </subcellularLocation>
</comment>
<gene>
    <name evidence="7" type="ORF">SAMN04490220_5624</name>
</gene>
<dbReference type="PROSITE" id="PS50850">
    <property type="entry name" value="MFS"/>
    <property type="match status" value="1"/>
</dbReference>
<keyword evidence="2 5" id="KW-0812">Transmembrane</keyword>
<dbReference type="GO" id="GO:0046943">
    <property type="term" value="F:carboxylic acid transmembrane transporter activity"/>
    <property type="evidence" value="ECO:0007669"/>
    <property type="project" value="TreeGrafter"/>
</dbReference>
<name>A0A1H5DPY0_RHOJO</name>
<evidence type="ECO:0000313" key="7">
    <source>
        <dbReference type="EMBL" id="SED80858.1"/>
    </source>
</evidence>
<evidence type="ECO:0000256" key="4">
    <source>
        <dbReference type="ARBA" id="ARBA00023136"/>
    </source>
</evidence>
<evidence type="ECO:0000256" key="2">
    <source>
        <dbReference type="ARBA" id="ARBA00022692"/>
    </source>
</evidence>
<feature type="transmembrane region" description="Helical" evidence="5">
    <location>
        <begin position="295"/>
        <end position="315"/>
    </location>
</feature>
<dbReference type="RefSeq" id="WP_073361649.1">
    <property type="nucleotide sequence ID" value="NZ_FNTL01000004.1"/>
</dbReference>
<dbReference type="InterPro" id="IPR020846">
    <property type="entry name" value="MFS_dom"/>
</dbReference>
<evidence type="ECO:0000259" key="6">
    <source>
        <dbReference type="PROSITE" id="PS50850"/>
    </source>
</evidence>
<organism evidence="7 8">
    <name type="scientific">Rhodococcus jostii</name>
    <dbReference type="NCBI Taxonomy" id="132919"/>
    <lineage>
        <taxon>Bacteria</taxon>
        <taxon>Bacillati</taxon>
        <taxon>Actinomycetota</taxon>
        <taxon>Actinomycetes</taxon>
        <taxon>Mycobacteriales</taxon>
        <taxon>Nocardiaceae</taxon>
        <taxon>Rhodococcus</taxon>
    </lineage>
</organism>
<dbReference type="SUPFAM" id="SSF103473">
    <property type="entry name" value="MFS general substrate transporter"/>
    <property type="match status" value="1"/>
</dbReference>
<dbReference type="InterPro" id="IPR011701">
    <property type="entry name" value="MFS"/>
</dbReference>
<feature type="transmembrane region" description="Helical" evidence="5">
    <location>
        <begin position="173"/>
        <end position="193"/>
    </location>
</feature>
<accession>A0A1H5DPY0</accession>
<feature type="transmembrane region" description="Helical" evidence="5">
    <location>
        <begin position="114"/>
        <end position="134"/>
    </location>
</feature>
<keyword evidence="3 5" id="KW-1133">Transmembrane helix</keyword>
<dbReference type="Gene3D" id="1.20.1250.20">
    <property type="entry name" value="MFS general substrate transporter like domains"/>
    <property type="match status" value="1"/>
</dbReference>
<keyword evidence="4 5" id="KW-0472">Membrane</keyword>
<dbReference type="OrthoDB" id="9109650at2"/>
<dbReference type="Proteomes" id="UP000183407">
    <property type="component" value="Unassembled WGS sequence"/>
</dbReference>
<feature type="transmembrane region" description="Helical" evidence="5">
    <location>
        <begin position="381"/>
        <end position="404"/>
    </location>
</feature>
<dbReference type="InterPro" id="IPR036259">
    <property type="entry name" value="MFS_trans_sf"/>
</dbReference>
<dbReference type="PANTHER" id="PTHR23508:SF10">
    <property type="entry name" value="CARBOXYLIC ACID TRANSPORTER PROTEIN HOMOLOG"/>
    <property type="match status" value="1"/>
</dbReference>
<dbReference type="AlphaFoldDB" id="A0A1H5DPY0"/>
<evidence type="ECO:0000256" key="1">
    <source>
        <dbReference type="ARBA" id="ARBA00004651"/>
    </source>
</evidence>
<feature type="transmembrane region" description="Helical" evidence="5">
    <location>
        <begin position="322"/>
        <end position="342"/>
    </location>
</feature>
<evidence type="ECO:0000256" key="5">
    <source>
        <dbReference type="SAM" id="Phobius"/>
    </source>
</evidence>
<feature type="domain" description="Major facilitator superfamily (MFS) profile" evidence="6">
    <location>
        <begin position="19"/>
        <end position="435"/>
    </location>
</feature>
<dbReference type="PANTHER" id="PTHR23508">
    <property type="entry name" value="CARBOXYLIC ACID TRANSPORTER PROTEIN HOMOLOG"/>
    <property type="match status" value="1"/>
</dbReference>
<feature type="transmembrane region" description="Helical" evidence="5">
    <location>
        <begin position="254"/>
        <end position="275"/>
    </location>
</feature>
<feature type="transmembrane region" description="Helical" evidence="5">
    <location>
        <begin position="410"/>
        <end position="429"/>
    </location>
</feature>
<proteinExistence type="predicted"/>
<reference evidence="8" key="1">
    <citation type="submission" date="2016-10" db="EMBL/GenBank/DDBJ databases">
        <authorList>
            <person name="Varghese N."/>
        </authorList>
    </citation>
    <scope>NUCLEOTIDE SEQUENCE [LARGE SCALE GENOMIC DNA]</scope>
    <source>
        <strain evidence="8">DSM 44719</strain>
    </source>
</reference>
<evidence type="ECO:0000313" key="8">
    <source>
        <dbReference type="Proteomes" id="UP000183407"/>
    </source>
</evidence>
<feature type="transmembrane region" description="Helical" evidence="5">
    <location>
        <begin position="55"/>
        <end position="77"/>
    </location>
</feature>
<dbReference type="Pfam" id="PF07690">
    <property type="entry name" value="MFS_1"/>
    <property type="match status" value="1"/>
</dbReference>
<feature type="transmembrane region" description="Helical" evidence="5">
    <location>
        <begin position="84"/>
        <end position="102"/>
    </location>
</feature>
<feature type="transmembrane region" description="Helical" evidence="5">
    <location>
        <begin position="348"/>
        <end position="369"/>
    </location>
</feature>
<feature type="transmembrane region" description="Helical" evidence="5">
    <location>
        <begin position="141"/>
        <end position="161"/>
    </location>
</feature>
<protein>
    <submittedName>
        <fullName evidence="7">Benzoate transport</fullName>
    </submittedName>
</protein>
<evidence type="ECO:0000256" key="3">
    <source>
        <dbReference type="ARBA" id="ARBA00022989"/>
    </source>
</evidence>